<sequence length="134" mass="13991">MNLHPLFAGFTESSPYAVGAALGFAIHVETALGALPATLDPLQRARMREGGDLAGFRFAGGWGAPGAHCLMFAKPLTMLAASWWFVGEGEQAVKACISCGHWQRVHPSPEAFARLSQHEAADACAASITAASAP</sequence>
<dbReference type="EMBL" id="FNTS01000001">
    <property type="protein sequence ID" value="SEC63350.1"/>
    <property type="molecule type" value="Genomic_DNA"/>
</dbReference>
<evidence type="ECO:0000313" key="2">
    <source>
        <dbReference type="Proteomes" id="UP000182179"/>
    </source>
</evidence>
<dbReference type="RefSeq" id="WP_074851363.1">
    <property type="nucleotide sequence ID" value="NZ_FNTS01000001.1"/>
</dbReference>
<organism evidence="1 2">
    <name type="scientific">Pseudomonas costantinii</name>
    <dbReference type="NCBI Taxonomy" id="168469"/>
    <lineage>
        <taxon>Bacteria</taxon>
        <taxon>Pseudomonadati</taxon>
        <taxon>Pseudomonadota</taxon>
        <taxon>Gammaproteobacteria</taxon>
        <taxon>Pseudomonadales</taxon>
        <taxon>Pseudomonadaceae</taxon>
        <taxon>Pseudomonas</taxon>
    </lineage>
</organism>
<dbReference type="Proteomes" id="UP000182179">
    <property type="component" value="Unassembled WGS sequence"/>
</dbReference>
<keyword evidence="2" id="KW-1185">Reference proteome</keyword>
<reference evidence="1 2" key="1">
    <citation type="submission" date="2016-10" db="EMBL/GenBank/DDBJ databases">
        <authorList>
            <person name="Varghese N."/>
            <person name="Submissions S."/>
        </authorList>
    </citation>
    <scope>NUCLEOTIDE SEQUENCE [LARGE SCALE GENOMIC DNA]</scope>
    <source>
        <strain evidence="1 2">BS2773</strain>
    </source>
</reference>
<accession>A0A1H4U429</accession>
<comment type="caution">
    <text evidence="1">The sequence shown here is derived from an EMBL/GenBank/DDBJ whole genome shotgun (WGS) entry which is preliminary data.</text>
</comment>
<proteinExistence type="predicted"/>
<name>A0A1H4U429_9PSED</name>
<gene>
    <name evidence="1" type="ORF">SAMN04515675_0051</name>
</gene>
<protein>
    <submittedName>
        <fullName evidence="1">Uncharacterized protein</fullName>
    </submittedName>
</protein>
<evidence type="ECO:0000313" key="1">
    <source>
        <dbReference type="EMBL" id="SEC63350.1"/>
    </source>
</evidence>